<sequence>MPKIALLAALATALVATFHGAFLLSMLALPVLAGALIGYRRRLIRRPYAKCRPCKGIGYRRSLLFASSTGYCPDCDGTGLRPRAGARLLNVR</sequence>
<comment type="caution">
    <text evidence="1">The sequence shown here is derived from an EMBL/GenBank/DDBJ whole genome shotgun (WGS) entry which is preliminary data.</text>
</comment>
<dbReference type="InterPro" id="IPR000540">
    <property type="entry name" value="Flag_MotA_CS"/>
</dbReference>
<evidence type="ECO:0000313" key="1">
    <source>
        <dbReference type="EMBL" id="GII91152.1"/>
    </source>
</evidence>
<organism evidence="1 2">
    <name type="scientific">Sinosporangium siamense</name>
    <dbReference type="NCBI Taxonomy" id="1367973"/>
    <lineage>
        <taxon>Bacteria</taxon>
        <taxon>Bacillati</taxon>
        <taxon>Actinomycetota</taxon>
        <taxon>Actinomycetes</taxon>
        <taxon>Streptosporangiales</taxon>
        <taxon>Streptosporangiaceae</taxon>
        <taxon>Sinosporangium</taxon>
    </lineage>
</organism>
<name>A0A919RCY5_9ACTN</name>
<dbReference type="Proteomes" id="UP000606172">
    <property type="component" value="Unassembled WGS sequence"/>
</dbReference>
<dbReference type="SUPFAM" id="SSF57938">
    <property type="entry name" value="DnaJ/Hsp40 cysteine-rich domain"/>
    <property type="match status" value="1"/>
</dbReference>
<dbReference type="RefSeq" id="WP_204022250.1">
    <property type="nucleotide sequence ID" value="NZ_BOOW01000008.1"/>
</dbReference>
<reference evidence="1" key="1">
    <citation type="submission" date="2021-01" db="EMBL/GenBank/DDBJ databases">
        <title>Whole genome shotgun sequence of Sinosporangium siamense NBRC 109515.</title>
        <authorList>
            <person name="Komaki H."/>
            <person name="Tamura T."/>
        </authorList>
    </citation>
    <scope>NUCLEOTIDE SEQUENCE</scope>
    <source>
        <strain evidence="1">NBRC 109515</strain>
    </source>
</reference>
<dbReference type="PROSITE" id="PS01307">
    <property type="entry name" value="MOTA"/>
    <property type="match status" value="1"/>
</dbReference>
<evidence type="ECO:0000313" key="2">
    <source>
        <dbReference type="Proteomes" id="UP000606172"/>
    </source>
</evidence>
<accession>A0A919RCY5</accession>
<dbReference type="AlphaFoldDB" id="A0A919RCY5"/>
<protein>
    <submittedName>
        <fullName evidence="1">Uncharacterized protein</fullName>
    </submittedName>
</protein>
<gene>
    <name evidence="1" type="ORF">Ssi02_13830</name>
</gene>
<dbReference type="EMBL" id="BOOW01000008">
    <property type="protein sequence ID" value="GII91152.1"/>
    <property type="molecule type" value="Genomic_DNA"/>
</dbReference>
<keyword evidence="2" id="KW-1185">Reference proteome</keyword>
<proteinExistence type="predicted"/>
<dbReference type="InterPro" id="IPR036410">
    <property type="entry name" value="HSP_DnaJ_Cys-rich_dom_sf"/>
</dbReference>